<comment type="caution">
    <text evidence="2">The sequence shown here is derived from an EMBL/GenBank/DDBJ whole genome shotgun (WGS) entry which is preliminary data.</text>
</comment>
<sequence length="158" mass="17817">MEKQPTTLHPDADMQNPLVPAPEVQEDNIGPRGAAQVRGNPSGPISPLLLGGWQGRLWQGILEDMDRIPGIFTFNNDAYDAKCDFFMWCDEVQNFVDSQITCGKDENLKTLEYRVARLEDDRKDLNCIVNKTKMVVKVLPEAFLYLNIVDEDDGSQSD</sequence>
<name>A0A843WMV1_COLES</name>
<feature type="region of interest" description="Disordered" evidence="1">
    <location>
        <begin position="1"/>
        <end position="40"/>
    </location>
</feature>
<dbReference type="AlphaFoldDB" id="A0A843WMV1"/>
<dbReference type="Proteomes" id="UP000652761">
    <property type="component" value="Unassembled WGS sequence"/>
</dbReference>
<keyword evidence="3" id="KW-1185">Reference proteome</keyword>
<evidence type="ECO:0000313" key="3">
    <source>
        <dbReference type="Proteomes" id="UP000652761"/>
    </source>
</evidence>
<dbReference type="EMBL" id="NMUH01005142">
    <property type="protein sequence ID" value="MQM11912.1"/>
    <property type="molecule type" value="Genomic_DNA"/>
</dbReference>
<proteinExistence type="predicted"/>
<dbReference type="OrthoDB" id="2822301at2759"/>
<evidence type="ECO:0000313" key="2">
    <source>
        <dbReference type="EMBL" id="MQM11912.1"/>
    </source>
</evidence>
<protein>
    <submittedName>
        <fullName evidence="2">Uncharacterized protein</fullName>
    </submittedName>
</protein>
<reference evidence="2" key="1">
    <citation type="submission" date="2017-07" db="EMBL/GenBank/DDBJ databases">
        <title>Taro Niue Genome Assembly and Annotation.</title>
        <authorList>
            <person name="Atibalentja N."/>
            <person name="Keating K."/>
            <person name="Fields C.J."/>
        </authorList>
    </citation>
    <scope>NUCLEOTIDE SEQUENCE</scope>
    <source>
        <strain evidence="2">Niue_2</strain>
        <tissue evidence="2">Leaf</tissue>
    </source>
</reference>
<gene>
    <name evidence="2" type="ORF">Taro_044827</name>
</gene>
<organism evidence="2 3">
    <name type="scientific">Colocasia esculenta</name>
    <name type="common">Wild taro</name>
    <name type="synonym">Arum esculentum</name>
    <dbReference type="NCBI Taxonomy" id="4460"/>
    <lineage>
        <taxon>Eukaryota</taxon>
        <taxon>Viridiplantae</taxon>
        <taxon>Streptophyta</taxon>
        <taxon>Embryophyta</taxon>
        <taxon>Tracheophyta</taxon>
        <taxon>Spermatophyta</taxon>
        <taxon>Magnoliopsida</taxon>
        <taxon>Liliopsida</taxon>
        <taxon>Araceae</taxon>
        <taxon>Aroideae</taxon>
        <taxon>Colocasieae</taxon>
        <taxon>Colocasia</taxon>
    </lineage>
</organism>
<accession>A0A843WMV1</accession>
<evidence type="ECO:0000256" key="1">
    <source>
        <dbReference type="SAM" id="MobiDB-lite"/>
    </source>
</evidence>